<feature type="compositionally biased region" description="Acidic residues" evidence="8">
    <location>
        <begin position="540"/>
        <end position="557"/>
    </location>
</feature>
<feature type="domain" description="60S ribosomal export protein NMD3 OB-fold" evidence="10">
    <location>
        <begin position="371"/>
        <end position="472"/>
    </location>
</feature>
<keyword evidence="5 7" id="KW-0653">Protein transport</keyword>
<organism evidence="11">
    <name type="scientific">Corethron hystrix</name>
    <dbReference type="NCBI Taxonomy" id="216773"/>
    <lineage>
        <taxon>Eukaryota</taxon>
        <taxon>Sar</taxon>
        <taxon>Stramenopiles</taxon>
        <taxon>Ochrophyta</taxon>
        <taxon>Bacillariophyta</taxon>
        <taxon>Coscinodiscophyceae</taxon>
        <taxon>Corethrophycidae</taxon>
        <taxon>Corethrales</taxon>
        <taxon>Corethraceae</taxon>
        <taxon>Corethron</taxon>
    </lineage>
</organism>
<dbReference type="InterPro" id="IPR039768">
    <property type="entry name" value="Nmd3"/>
</dbReference>
<gene>
    <name evidence="11" type="ORF">CHYS00102_LOCUS12043</name>
</gene>
<evidence type="ECO:0000256" key="7">
    <source>
        <dbReference type="RuleBase" id="RU364108"/>
    </source>
</evidence>
<proteinExistence type="inferred from homology"/>
<evidence type="ECO:0000256" key="8">
    <source>
        <dbReference type="SAM" id="MobiDB-lite"/>
    </source>
</evidence>
<dbReference type="GO" id="GO:0043023">
    <property type="term" value="F:ribosomal large subunit binding"/>
    <property type="evidence" value="ECO:0007669"/>
    <property type="project" value="InterPro"/>
</dbReference>
<comment type="similarity">
    <text evidence="1 7">Belongs to the NMD3 family.</text>
</comment>
<comment type="function">
    <text evidence="7">Acts as an adapter for the XPO1/CRM1-mediated export of the 60S ribosomal subunit.</text>
</comment>
<feature type="domain" description="Nmd3 N-terminal" evidence="9">
    <location>
        <begin position="47"/>
        <end position="292"/>
    </location>
</feature>
<evidence type="ECO:0000259" key="9">
    <source>
        <dbReference type="Pfam" id="PF04981"/>
    </source>
</evidence>
<reference evidence="11" key="1">
    <citation type="submission" date="2021-01" db="EMBL/GenBank/DDBJ databases">
        <authorList>
            <person name="Corre E."/>
            <person name="Pelletier E."/>
            <person name="Niang G."/>
            <person name="Scheremetjew M."/>
            <person name="Finn R."/>
            <person name="Kale V."/>
            <person name="Holt S."/>
            <person name="Cochrane G."/>
            <person name="Meng A."/>
            <person name="Brown T."/>
            <person name="Cohen L."/>
        </authorList>
    </citation>
    <scope>NUCLEOTIDE SEQUENCE</scope>
    <source>
        <strain evidence="11">308</strain>
    </source>
</reference>
<dbReference type="GO" id="GO:0000055">
    <property type="term" value="P:ribosomal large subunit export from nucleus"/>
    <property type="evidence" value="ECO:0007669"/>
    <property type="project" value="TreeGrafter"/>
</dbReference>
<evidence type="ECO:0000256" key="1">
    <source>
        <dbReference type="ARBA" id="ARBA00009794"/>
    </source>
</evidence>
<dbReference type="Pfam" id="PF04981">
    <property type="entry name" value="NMD3"/>
    <property type="match status" value="1"/>
</dbReference>
<comment type="subcellular location">
    <subcellularLocation>
        <location evidence="7">Cytoplasm</location>
    </subcellularLocation>
    <subcellularLocation>
        <location evidence="7">Nucleus</location>
    </subcellularLocation>
</comment>
<dbReference type="GO" id="GO:0015031">
    <property type="term" value="P:protein transport"/>
    <property type="evidence" value="ECO:0007669"/>
    <property type="project" value="UniProtKB-KW"/>
</dbReference>
<dbReference type="Pfam" id="PF21192">
    <property type="entry name" value="OB_NMD3"/>
    <property type="match status" value="1"/>
</dbReference>
<dbReference type="PANTHER" id="PTHR12746">
    <property type="entry name" value="NONSENSE-MEDIATED MRNA DECAY PROTEIN 3"/>
    <property type="match status" value="1"/>
</dbReference>
<keyword evidence="6 7" id="KW-0539">Nucleus</keyword>
<dbReference type="GO" id="GO:0005634">
    <property type="term" value="C:nucleus"/>
    <property type="evidence" value="ECO:0007669"/>
    <property type="project" value="UniProtKB-SubCell"/>
</dbReference>
<evidence type="ECO:0000256" key="5">
    <source>
        <dbReference type="ARBA" id="ARBA00022927"/>
    </source>
</evidence>
<dbReference type="GO" id="GO:0005737">
    <property type="term" value="C:cytoplasm"/>
    <property type="evidence" value="ECO:0007669"/>
    <property type="project" value="UniProtKB-SubCell"/>
</dbReference>
<evidence type="ECO:0000259" key="10">
    <source>
        <dbReference type="Pfam" id="PF21192"/>
    </source>
</evidence>
<feature type="compositionally biased region" description="Basic and acidic residues" evidence="8">
    <location>
        <begin position="564"/>
        <end position="574"/>
    </location>
</feature>
<evidence type="ECO:0000313" key="11">
    <source>
        <dbReference type="EMBL" id="CAD8884846.1"/>
    </source>
</evidence>
<feature type="region of interest" description="Disordered" evidence="8">
    <location>
        <begin position="480"/>
        <end position="586"/>
    </location>
</feature>
<sequence length="586" mass="63270">MSSQSNLLDALAEDDDTSVVLGLRTVPGDPSSLPSPGTQKQLPLIACCLCALPIVPNAANQCGSCLASQFDLAAVLRNSPEGLHITQCKRCLRYERVSGTDRAVRYQRCDLESPELLALCLKKIPALNGGAAGSALNVRLRDAGFVWTEPHSKRIKLKVSVTADVVDGKVSVAQRVVVEFVVRTRQCPDCNKEFRKDPWGAVMQLRQRRIDGDCAGVRTVETVLARSSKLREKMLSVDVARSGFDFYFPGQSEAQATATALARFVPLRIRTSRRLVSADPKNNTANVKVTVVADMVPLIRHDLIVLERAGGSAGRLTGRLALVERVTGTARLIDASPPRGAPFASLFDELTADRYWKREKHVRVLLEPRRMVRFVVLDLELCQQRTGGGEDAVYQGPNSGVEKYALADVEVAREADFGVNDESFRCVTHLGHLLQIGDNVLGYDLTAATMEWDPKRCLNSTVIIPDVVLVTKVKGKIEEDGAGADDGAKVTRPALSKKAARRKKRGAKKTEKIESGLARMGFGAPEGEDAGHGKPGGVDGGEEADFERELQEAEELLDALTAKDGGKGSTDAKKGSPAPSTDPVGT</sequence>
<name>A0A7S1FSD7_9STRA</name>
<dbReference type="InterPro" id="IPR048898">
    <property type="entry name" value="OB_NMD3"/>
</dbReference>
<dbReference type="EMBL" id="HBFR01016490">
    <property type="protein sequence ID" value="CAD8884846.1"/>
    <property type="molecule type" value="Transcribed_RNA"/>
</dbReference>
<dbReference type="PANTHER" id="PTHR12746:SF2">
    <property type="entry name" value="60S RIBOSOMAL EXPORT PROTEIN NMD3"/>
    <property type="match status" value="1"/>
</dbReference>
<keyword evidence="3 7" id="KW-0813">Transport</keyword>
<accession>A0A7S1FSD7</accession>
<protein>
    <recommendedName>
        <fullName evidence="2 7">60S ribosomal export protein NMD3</fullName>
    </recommendedName>
</protein>
<feature type="compositionally biased region" description="Basic residues" evidence="8">
    <location>
        <begin position="498"/>
        <end position="507"/>
    </location>
</feature>
<evidence type="ECO:0000256" key="2">
    <source>
        <dbReference type="ARBA" id="ARBA00017035"/>
    </source>
</evidence>
<evidence type="ECO:0000256" key="3">
    <source>
        <dbReference type="ARBA" id="ARBA00022448"/>
    </source>
</evidence>
<evidence type="ECO:0000256" key="6">
    <source>
        <dbReference type="ARBA" id="ARBA00023242"/>
    </source>
</evidence>
<evidence type="ECO:0000256" key="4">
    <source>
        <dbReference type="ARBA" id="ARBA00022490"/>
    </source>
</evidence>
<dbReference type="AlphaFoldDB" id="A0A7S1FSD7"/>
<keyword evidence="4 7" id="KW-0963">Cytoplasm</keyword>
<dbReference type="InterPro" id="IPR007064">
    <property type="entry name" value="Nmd3_N"/>
</dbReference>